<proteinExistence type="predicted"/>
<dbReference type="SUPFAM" id="SSF54236">
    <property type="entry name" value="Ubiquitin-like"/>
    <property type="match status" value="1"/>
</dbReference>
<reference evidence="2" key="1">
    <citation type="journal article" date="2020" name="bioRxiv">
        <title>Whole genome comparisons of ergot fungi reveals the divergence and evolution of species within the genus Claviceps are the result of varying mechanisms driving genome evolution and host range expansion.</title>
        <authorList>
            <person name="Wyka S.A."/>
            <person name="Mondo S.J."/>
            <person name="Liu M."/>
            <person name="Dettman J."/>
            <person name="Nalam V."/>
            <person name="Broders K.D."/>
        </authorList>
    </citation>
    <scope>NUCLEOTIDE SEQUENCE</scope>
    <source>
        <strain evidence="2">CCC 602</strain>
    </source>
</reference>
<dbReference type="AlphaFoldDB" id="A0A9P7N254"/>
<dbReference type="Gene3D" id="2.30.29.30">
    <property type="entry name" value="Pleckstrin-homology domain (PH domain)/Phosphotyrosine-binding domain (PTB)"/>
    <property type="match status" value="1"/>
</dbReference>
<feature type="compositionally biased region" description="Polar residues" evidence="1">
    <location>
        <begin position="267"/>
        <end position="277"/>
    </location>
</feature>
<feature type="compositionally biased region" description="Polar residues" evidence="1">
    <location>
        <begin position="327"/>
        <end position="339"/>
    </location>
</feature>
<dbReference type="OrthoDB" id="43122at2759"/>
<sequence length="651" mass="72747">RVVVRCLSSTINLPVTADTSPLDILTAAAEMTRHQLTPTTCVIIECYTVLGLERRLRRYERIRDVMNSWDRDLQNSLLIMSCDTTTPNDGHHLDMESVPRTEEPPGGFSIQMHHSSRPGKWNKRWVTLLDNGQIYAAKSVNAQPCDKESSVLCHLTDFDIYTPKESEMRRHLRPPKRFCYAIKSQQKTVVFPNGENFVHFFSTEDAQQAALFYEKVHGWRSWYMVNRMVDLGKTKKEDKPSQPMLDAGRNNDNNQSSNNNIITRNNMASPKKNSNMVKNGHQPDGKVLIRADEAAAEPLMDVNEFRMSQIVVDEAQLQKALSAQSKAVTTRSRNASVTRETPRIVSEDEPEFSIGGLLGDTYERRKQAEATASASPSAKHVDGPFTEAPSLLNGGITNMAEMSTKQVEQGRKKDEPRSWFPSAAEHSARTRHTTHHHHHQQPQQYKQQPQQQRRPMTAVDTPASLSSLTSPGASSSTTGCIVSRRERHPAPLLNFNKDNCEPPRFQSGFNSAGVRYPPGHPLINFAATSGGAARDVRDARDARDAGLRRNPSRRNSSAGVRLVSPVSPPPPPPPPSQYPPPHSVAGLQRQQSSPRSGVNSKPRYYPNDSRQNQLVPAVPAVPAMSLRRLHREAPSRPPSRYPPEPLVTRAR</sequence>
<dbReference type="Proteomes" id="UP000748025">
    <property type="component" value="Unassembled WGS sequence"/>
</dbReference>
<dbReference type="Gene3D" id="3.10.20.90">
    <property type="entry name" value="Phosphatidylinositol 3-kinase Catalytic Subunit, Chain A, domain 1"/>
    <property type="match status" value="1"/>
</dbReference>
<feature type="region of interest" description="Disordered" evidence="1">
    <location>
        <begin position="327"/>
        <end position="480"/>
    </location>
</feature>
<feature type="compositionally biased region" description="Basic residues" evidence="1">
    <location>
        <begin position="429"/>
        <end position="440"/>
    </location>
</feature>
<accession>A0A9P7N254</accession>
<evidence type="ECO:0000313" key="2">
    <source>
        <dbReference type="EMBL" id="KAG5985515.1"/>
    </source>
</evidence>
<feature type="region of interest" description="Disordered" evidence="1">
    <location>
        <begin position="525"/>
        <end position="651"/>
    </location>
</feature>
<dbReference type="EMBL" id="SRPW01004067">
    <property type="protein sequence ID" value="KAG5985515.1"/>
    <property type="molecule type" value="Genomic_DNA"/>
</dbReference>
<evidence type="ECO:0008006" key="4">
    <source>
        <dbReference type="Google" id="ProtNLM"/>
    </source>
</evidence>
<gene>
    <name evidence="2" type="ORF">E4U43_006028</name>
</gene>
<comment type="caution">
    <text evidence="2">The sequence shown here is derived from an EMBL/GenBank/DDBJ whole genome shotgun (WGS) entry which is preliminary data.</text>
</comment>
<organism evidence="2 3">
    <name type="scientific">Claviceps pusilla</name>
    <dbReference type="NCBI Taxonomy" id="123648"/>
    <lineage>
        <taxon>Eukaryota</taxon>
        <taxon>Fungi</taxon>
        <taxon>Dikarya</taxon>
        <taxon>Ascomycota</taxon>
        <taxon>Pezizomycotina</taxon>
        <taxon>Sordariomycetes</taxon>
        <taxon>Hypocreomycetidae</taxon>
        <taxon>Hypocreales</taxon>
        <taxon>Clavicipitaceae</taxon>
        <taxon>Claviceps</taxon>
    </lineage>
</organism>
<protein>
    <recommendedName>
        <fullName evidence="4">PH domain-containing protein</fullName>
    </recommendedName>
</protein>
<dbReference type="PANTHER" id="PTHR38700">
    <property type="entry name" value="YALI0E22418P"/>
    <property type="match status" value="1"/>
</dbReference>
<feature type="region of interest" description="Disordered" evidence="1">
    <location>
        <begin position="234"/>
        <end position="277"/>
    </location>
</feature>
<feature type="compositionally biased region" description="Low complexity" evidence="1">
    <location>
        <begin position="250"/>
        <end position="266"/>
    </location>
</feature>
<feature type="non-terminal residue" evidence="2">
    <location>
        <position position="1"/>
    </location>
</feature>
<evidence type="ECO:0000256" key="1">
    <source>
        <dbReference type="SAM" id="MobiDB-lite"/>
    </source>
</evidence>
<feature type="compositionally biased region" description="Basic and acidic residues" evidence="1">
    <location>
        <begin position="408"/>
        <end position="417"/>
    </location>
</feature>
<name>A0A9P7N254_9HYPO</name>
<feature type="compositionally biased region" description="Low complexity" evidence="1">
    <location>
        <begin position="441"/>
        <end position="479"/>
    </location>
</feature>
<feature type="compositionally biased region" description="Basic and acidic residues" evidence="1">
    <location>
        <begin position="534"/>
        <end position="547"/>
    </location>
</feature>
<dbReference type="InterPro" id="IPR011993">
    <property type="entry name" value="PH-like_dom_sf"/>
</dbReference>
<evidence type="ECO:0000313" key="3">
    <source>
        <dbReference type="Proteomes" id="UP000748025"/>
    </source>
</evidence>
<feature type="compositionally biased region" description="Pro residues" evidence="1">
    <location>
        <begin position="566"/>
        <end position="582"/>
    </location>
</feature>
<feature type="compositionally biased region" description="Pro residues" evidence="1">
    <location>
        <begin position="635"/>
        <end position="645"/>
    </location>
</feature>
<dbReference type="InterPro" id="IPR029071">
    <property type="entry name" value="Ubiquitin-like_domsf"/>
</dbReference>
<feature type="compositionally biased region" description="Polar residues" evidence="1">
    <location>
        <begin position="588"/>
        <end position="599"/>
    </location>
</feature>
<dbReference type="PANTHER" id="PTHR38700:SF1">
    <property type="entry name" value="PH DOMAIN-CONTAINING PROTEIN"/>
    <property type="match status" value="1"/>
</dbReference>
<keyword evidence="3" id="KW-1185">Reference proteome</keyword>